<evidence type="ECO:0000313" key="1">
    <source>
        <dbReference type="EMBL" id="PKI54814.1"/>
    </source>
</evidence>
<comment type="caution">
    <text evidence="1">The sequence shown here is derived from an EMBL/GenBank/DDBJ whole genome shotgun (WGS) entry which is preliminary data.</text>
</comment>
<reference evidence="1 2" key="1">
    <citation type="submission" date="2017-11" db="EMBL/GenBank/DDBJ databases">
        <title>De-novo sequencing of pomegranate (Punica granatum L.) genome.</title>
        <authorList>
            <person name="Akparov Z."/>
            <person name="Amiraslanov A."/>
            <person name="Hajiyeva S."/>
            <person name="Abbasov M."/>
            <person name="Kaur K."/>
            <person name="Hamwieh A."/>
            <person name="Solovyev V."/>
            <person name="Salamov A."/>
            <person name="Braich B."/>
            <person name="Kosarev P."/>
            <person name="Mahmoud A."/>
            <person name="Hajiyev E."/>
            <person name="Babayeva S."/>
            <person name="Izzatullayeva V."/>
            <person name="Mammadov A."/>
            <person name="Mammadov A."/>
            <person name="Sharifova S."/>
            <person name="Ojaghi J."/>
            <person name="Eynullazada K."/>
            <person name="Bayramov B."/>
            <person name="Abdulazimova A."/>
            <person name="Shahmuradov I."/>
        </authorList>
    </citation>
    <scope>NUCLEOTIDE SEQUENCE [LARGE SCALE GENOMIC DNA]</scope>
    <source>
        <strain evidence="2">cv. AG2017</strain>
        <tissue evidence="1">Leaf</tissue>
    </source>
</reference>
<gene>
    <name evidence="1" type="ORF">CRG98_024765</name>
</gene>
<sequence length="158" mass="17290">MKGVGGESFIGGHIALIGVTGDLYRHGQPRLGGWWFSLRPINRKNGRLSELTQLWRALAFKPTRHRKPMARFVLGAVGGHKTWFDEPMAHNPMAGFANLTLGLSGPHQGGFGLYGSITIGKVSWSHHRWKFSDADHARDAVVVQEAAKGGSFASNLTF</sequence>
<dbReference type="AlphaFoldDB" id="A0A2I0JF12"/>
<organism evidence="1 2">
    <name type="scientific">Punica granatum</name>
    <name type="common">Pomegranate</name>
    <dbReference type="NCBI Taxonomy" id="22663"/>
    <lineage>
        <taxon>Eukaryota</taxon>
        <taxon>Viridiplantae</taxon>
        <taxon>Streptophyta</taxon>
        <taxon>Embryophyta</taxon>
        <taxon>Tracheophyta</taxon>
        <taxon>Spermatophyta</taxon>
        <taxon>Magnoliopsida</taxon>
        <taxon>eudicotyledons</taxon>
        <taxon>Gunneridae</taxon>
        <taxon>Pentapetalae</taxon>
        <taxon>rosids</taxon>
        <taxon>malvids</taxon>
        <taxon>Myrtales</taxon>
        <taxon>Lythraceae</taxon>
        <taxon>Punica</taxon>
    </lineage>
</organism>
<name>A0A2I0JF12_PUNGR</name>
<accession>A0A2I0JF12</accession>
<protein>
    <submittedName>
        <fullName evidence="1">Uncharacterized protein</fullName>
    </submittedName>
</protein>
<proteinExistence type="predicted"/>
<dbReference type="Proteomes" id="UP000233551">
    <property type="component" value="Unassembled WGS sequence"/>
</dbReference>
<dbReference type="EMBL" id="PGOL01001763">
    <property type="protein sequence ID" value="PKI54814.1"/>
    <property type="molecule type" value="Genomic_DNA"/>
</dbReference>
<evidence type="ECO:0000313" key="2">
    <source>
        <dbReference type="Proteomes" id="UP000233551"/>
    </source>
</evidence>
<keyword evidence="2" id="KW-1185">Reference proteome</keyword>